<dbReference type="InterPro" id="IPR003864">
    <property type="entry name" value="CSC1/OSCA1-like_7TM"/>
</dbReference>
<feature type="compositionally biased region" description="Basic and acidic residues" evidence="1">
    <location>
        <begin position="71"/>
        <end position="81"/>
    </location>
</feature>
<organism evidence="5 6">
    <name type="scientific">Lobosporangium transversale</name>
    <dbReference type="NCBI Taxonomy" id="64571"/>
    <lineage>
        <taxon>Eukaryota</taxon>
        <taxon>Fungi</taxon>
        <taxon>Fungi incertae sedis</taxon>
        <taxon>Mucoromycota</taxon>
        <taxon>Mortierellomycotina</taxon>
        <taxon>Mortierellomycetes</taxon>
        <taxon>Mortierellales</taxon>
        <taxon>Mortierellaceae</taxon>
        <taxon>Lobosporangium</taxon>
    </lineage>
</organism>
<dbReference type="RefSeq" id="XP_021882666.1">
    <property type="nucleotide sequence ID" value="XM_022020733.1"/>
</dbReference>
<gene>
    <name evidence="5" type="ORF">BCR41DRAFT_303779</name>
</gene>
<keyword evidence="2" id="KW-0812">Transmembrane</keyword>
<keyword evidence="2" id="KW-0472">Membrane</keyword>
<feature type="transmembrane region" description="Helical" evidence="2">
    <location>
        <begin position="331"/>
        <end position="353"/>
    </location>
</feature>
<feature type="transmembrane region" description="Helical" evidence="2">
    <location>
        <begin position="211"/>
        <end position="236"/>
    </location>
</feature>
<protein>
    <recommendedName>
        <fullName evidence="7">DUF221-domain-containing protein</fullName>
    </recommendedName>
</protein>
<evidence type="ECO:0000256" key="1">
    <source>
        <dbReference type="SAM" id="MobiDB-lite"/>
    </source>
</evidence>
<dbReference type="EMBL" id="MCFF01000013">
    <property type="protein sequence ID" value="ORZ20126.1"/>
    <property type="molecule type" value="Genomic_DNA"/>
</dbReference>
<proteinExistence type="predicted"/>
<feature type="transmembrane region" description="Helical" evidence="2">
    <location>
        <begin position="398"/>
        <end position="415"/>
    </location>
</feature>
<keyword evidence="6" id="KW-1185">Reference proteome</keyword>
<reference evidence="5 6" key="1">
    <citation type="submission" date="2016-07" db="EMBL/GenBank/DDBJ databases">
        <title>Pervasive Adenine N6-methylation of Active Genes in Fungi.</title>
        <authorList>
            <consortium name="DOE Joint Genome Institute"/>
            <person name="Mondo S.J."/>
            <person name="Dannebaum R.O."/>
            <person name="Kuo R.C."/>
            <person name="Labutti K."/>
            <person name="Haridas S."/>
            <person name="Kuo A."/>
            <person name="Salamov A."/>
            <person name="Ahrendt S.R."/>
            <person name="Lipzen A."/>
            <person name="Sullivan W."/>
            <person name="Andreopoulos W.B."/>
            <person name="Clum A."/>
            <person name="Lindquist E."/>
            <person name="Daum C."/>
            <person name="Ramamoorthy G.K."/>
            <person name="Gryganskyi A."/>
            <person name="Culley D."/>
            <person name="Magnuson J.K."/>
            <person name="James T.Y."/>
            <person name="O'Malley M.A."/>
            <person name="Stajich J.E."/>
            <person name="Spatafora J.W."/>
            <person name="Visel A."/>
            <person name="Grigoriev I.V."/>
        </authorList>
    </citation>
    <scope>NUCLEOTIDE SEQUENCE [LARGE SCALE GENOMIC DNA]</scope>
    <source>
        <strain evidence="5 6">NRRL 3116</strain>
    </source>
</reference>
<dbReference type="OrthoDB" id="1689567at2759"/>
<accession>A0A1Y2GRH6</accession>
<dbReference type="PANTHER" id="PTHR13018:SF5">
    <property type="entry name" value="RE44586P"/>
    <property type="match status" value="1"/>
</dbReference>
<keyword evidence="2" id="KW-1133">Transmembrane helix</keyword>
<dbReference type="Pfam" id="PF02714">
    <property type="entry name" value="RSN1_7TM"/>
    <property type="match status" value="1"/>
</dbReference>
<dbReference type="GeneID" id="33562577"/>
<evidence type="ECO:0000313" key="6">
    <source>
        <dbReference type="Proteomes" id="UP000193648"/>
    </source>
</evidence>
<dbReference type="Pfam" id="PF14703">
    <property type="entry name" value="PHM7_cyt"/>
    <property type="match status" value="1"/>
</dbReference>
<feature type="region of interest" description="Disordered" evidence="1">
    <location>
        <begin position="63"/>
        <end position="84"/>
    </location>
</feature>
<dbReference type="GO" id="GO:0005886">
    <property type="term" value="C:plasma membrane"/>
    <property type="evidence" value="ECO:0007669"/>
    <property type="project" value="TreeGrafter"/>
</dbReference>
<feature type="transmembrane region" description="Helical" evidence="2">
    <location>
        <begin position="256"/>
        <end position="280"/>
    </location>
</feature>
<evidence type="ECO:0000259" key="4">
    <source>
        <dbReference type="Pfam" id="PF14703"/>
    </source>
</evidence>
<dbReference type="AlphaFoldDB" id="A0A1Y2GRH6"/>
<dbReference type="InterPro" id="IPR027815">
    <property type="entry name" value="CSC1/OSCA1-like_cyt"/>
</dbReference>
<comment type="caution">
    <text evidence="5">The sequence shown here is derived from an EMBL/GenBank/DDBJ whole genome shotgun (WGS) entry which is preliminary data.</text>
</comment>
<feature type="transmembrane region" description="Helical" evidence="2">
    <location>
        <begin position="485"/>
        <end position="504"/>
    </location>
</feature>
<feature type="transmembrane region" description="Helical" evidence="2">
    <location>
        <begin position="300"/>
        <end position="319"/>
    </location>
</feature>
<dbReference type="PANTHER" id="PTHR13018">
    <property type="entry name" value="PROBABLE MEMBRANE PROTEIN DUF221-RELATED"/>
    <property type="match status" value="1"/>
</dbReference>
<feature type="transmembrane region" description="Helical" evidence="2">
    <location>
        <begin position="421"/>
        <end position="438"/>
    </location>
</feature>
<feature type="domain" description="CSC1/OSCA1-like cytosolic" evidence="4">
    <location>
        <begin position="93"/>
        <end position="194"/>
    </location>
</feature>
<sequence>MAQDLHLDNKQYRKVRKSIFVHRREGHKRSNSQQQQQPQLNIPLSALSQHSDLIDVYVHGKAENGEDEDNDYNKELHRHDQGSVSDNNTVWNALAALDRQILDNFQPTRQVHRFKKGGDRVNSIDYLVRKYNKLDRKVGELRDGSLRYKSTSFGFVTFKHHLSAQLCAQAKIDSRPQGLNVRLAMEPRDVLWSNLTSSFRNRFSRSIVVNLSIWVLTIFWIFPTSSFLLLTSADALSEKFKFLAPILKASPLIQSLIQNVLPIVFVTIFLALAPVIILEITKQELPVSYSALEGRVFRRYYHFLIFNVLFVFMIGTAILKTILTLIQQPTNIFTLLADSLPLGATFFVFYIVFNTCTHALELVQVWSQLIVHAFATARKLTQTPRSLQRASTPWAFQYYYYYPQNILSIVITFIYSLINPLILVAAVVYFAFALLVFKHQLAYCYIRKYENSGKFFRHVFQYTTDGLIIFQIMMVGILWSKKALVAGFFCVTLIGFTAYFKILCHDLFRSRTKFLP</sequence>
<evidence type="ECO:0000259" key="3">
    <source>
        <dbReference type="Pfam" id="PF02714"/>
    </source>
</evidence>
<dbReference type="InterPro" id="IPR045122">
    <property type="entry name" value="Csc1-like"/>
</dbReference>
<evidence type="ECO:0000313" key="5">
    <source>
        <dbReference type="EMBL" id="ORZ20126.1"/>
    </source>
</evidence>
<evidence type="ECO:0000256" key="2">
    <source>
        <dbReference type="SAM" id="Phobius"/>
    </source>
</evidence>
<dbReference type="InParanoid" id="A0A1Y2GRH6"/>
<evidence type="ECO:0008006" key="7">
    <source>
        <dbReference type="Google" id="ProtNLM"/>
    </source>
</evidence>
<dbReference type="Proteomes" id="UP000193648">
    <property type="component" value="Unassembled WGS sequence"/>
</dbReference>
<dbReference type="GO" id="GO:0005227">
    <property type="term" value="F:calcium-activated cation channel activity"/>
    <property type="evidence" value="ECO:0007669"/>
    <property type="project" value="InterPro"/>
</dbReference>
<name>A0A1Y2GRH6_9FUNG</name>
<feature type="transmembrane region" description="Helical" evidence="2">
    <location>
        <begin position="459"/>
        <end position="479"/>
    </location>
</feature>
<feature type="domain" description="CSC1/OSCA1-like 7TM region" evidence="3">
    <location>
        <begin position="205"/>
        <end position="477"/>
    </location>
</feature>
<feature type="non-terminal residue" evidence="5">
    <location>
        <position position="516"/>
    </location>
</feature>